<sequence length="298" mass="33785">MESNTTEKELDVAAEGGVLGDCALCDGKNVLLKESHSIPKFAYDWLKQTSSTNFIRDTRDVNVRHQDGPKKHLLCGGCEGKLSAWEKKLAEGLFKKIANYRKQNSVVVISEEIKLAVLSVFWRALLTTKDDGNNRTDEDKAVVDAFLEASKQDILNNRCGSTICFAPFYGEPPLYGLPIAHTYGIERSVGSQDIRFFDHPHRYFAVFKLPFIYFYILSPGWGFEETNKATKLEVGDLDVRKIQDIPQVLKDYIEWEYEGFLKSKAAMDEVNQEQIRREVQKNSGKVTGSDKSLRRSGQ</sequence>
<accession>A0ABD7BLS2</accession>
<organism evidence="2 3">
    <name type="scientific">Pseudomonas putida</name>
    <name type="common">Arthrobacter siderocapsulatus</name>
    <dbReference type="NCBI Taxonomy" id="303"/>
    <lineage>
        <taxon>Bacteria</taxon>
        <taxon>Pseudomonadati</taxon>
        <taxon>Pseudomonadota</taxon>
        <taxon>Gammaproteobacteria</taxon>
        <taxon>Pseudomonadales</taxon>
        <taxon>Pseudomonadaceae</taxon>
        <taxon>Pseudomonas</taxon>
    </lineage>
</organism>
<protein>
    <submittedName>
        <fullName evidence="2">Uncharacterized protein</fullName>
    </submittedName>
</protein>
<evidence type="ECO:0000256" key="1">
    <source>
        <dbReference type="SAM" id="MobiDB-lite"/>
    </source>
</evidence>
<gene>
    <name evidence="2" type="ORF">ID616_12430</name>
</gene>
<feature type="compositionally biased region" description="Polar residues" evidence="1">
    <location>
        <begin position="281"/>
        <end position="290"/>
    </location>
</feature>
<dbReference type="EMBL" id="CP061723">
    <property type="protein sequence ID" value="QOD00437.1"/>
    <property type="molecule type" value="Genomic_DNA"/>
</dbReference>
<dbReference type="AlphaFoldDB" id="A0ABD7BLS2"/>
<name>A0ABD7BLS2_PSEPU</name>
<reference evidence="2 3" key="1">
    <citation type="submission" date="2020-09" db="EMBL/GenBank/DDBJ databases">
        <title>Co-existence of a novel multidrug-resistance efflux pump with carbapenem resistance gene blaVIM-2 in one megaplasmid in Pseudomonas putida.</title>
        <authorList>
            <person name="Peng K."/>
            <person name="Li R."/>
        </authorList>
    </citation>
    <scope>NUCLEOTIDE SEQUENCE [LARGE SCALE GENOMIC DNA]</scope>
    <source>
        <strain evidence="2 3">ZXPA-20</strain>
    </source>
</reference>
<proteinExistence type="predicted"/>
<dbReference type="Proteomes" id="UP000516786">
    <property type="component" value="Chromosome"/>
</dbReference>
<evidence type="ECO:0000313" key="3">
    <source>
        <dbReference type="Proteomes" id="UP000516786"/>
    </source>
</evidence>
<evidence type="ECO:0000313" key="2">
    <source>
        <dbReference type="EMBL" id="QOD00437.1"/>
    </source>
</evidence>
<feature type="region of interest" description="Disordered" evidence="1">
    <location>
        <begin position="276"/>
        <end position="298"/>
    </location>
</feature>
<dbReference type="RefSeq" id="WP_191087633.1">
    <property type="nucleotide sequence ID" value="NZ_CP061723.1"/>
</dbReference>